<dbReference type="AlphaFoldDB" id="A0A2U3LLW7"/>
<gene>
    <name evidence="1" type="ORF">SBF1_6160010</name>
</gene>
<dbReference type="InterPro" id="IPR024227">
    <property type="entry name" value="DUF3795"/>
</dbReference>
<dbReference type="Pfam" id="PF12675">
    <property type="entry name" value="DUF3795"/>
    <property type="match status" value="1"/>
</dbReference>
<organism evidence="1 2">
    <name type="scientific">Candidatus Desulfosporosinus infrequens</name>
    <dbReference type="NCBI Taxonomy" id="2043169"/>
    <lineage>
        <taxon>Bacteria</taxon>
        <taxon>Bacillati</taxon>
        <taxon>Bacillota</taxon>
        <taxon>Clostridia</taxon>
        <taxon>Eubacteriales</taxon>
        <taxon>Desulfitobacteriaceae</taxon>
        <taxon>Desulfosporosinus</taxon>
    </lineage>
</organism>
<sequence length="140" mass="16102">MDYQNMTAPCGLDCFNCPIYMANTDEKLRERVAARLNIPIEKAVCHGCRNEGGVIAVIGRNKPCYIYQCIQEKEISFCCDCAEFPCDYLHPYAYQADQRPHNTKVFNSCLIKKMGLEKWAKEKAQNVKETYFNGKIKLND</sequence>
<evidence type="ECO:0008006" key="3">
    <source>
        <dbReference type="Google" id="ProtNLM"/>
    </source>
</evidence>
<accession>A0A2U3LLW7</accession>
<evidence type="ECO:0000313" key="1">
    <source>
        <dbReference type="EMBL" id="SPF52868.1"/>
    </source>
</evidence>
<evidence type="ECO:0000313" key="2">
    <source>
        <dbReference type="Proteomes" id="UP000238916"/>
    </source>
</evidence>
<proteinExistence type="predicted"/>
<protein>
    <recommendedName>
        <fullName evidence="3">DUF3795 domain-containing protein</fullName>
    </recommendedName>
</protein>
<dbReference type="Proteomes" id="UP000238916">
    <property type="component" value="Unassembled WGS sequence"/>
</dbReference>
<dbReference type="EMBL" id="OMOF01000575">
    <property type="protein sequence ID" value="SPF52868.1"/>
    <property type="molecule type" value="Genomic_DNA"/>
</dbReference>
<dbReference type="OrthoDB" id="5419848at2"/>
<name>A0A2U3LLW7_9FIRM</name>
<reference evidence="2" key="1">
    <citation type="submission" date="2018-02" db="EMBL/GenBank/DDBJ databases">
        <authorList>
            <person name="Hausmann B."/>
        </authorList>
    </citation>
    <scope>NUCLEOTIDE SEQUENCE [LARGE SCALE GENOMIC DNA]</scope>
    <source>
        <strain evidence="2">Peat soil MAG SbF1</strain>
    </source>
</reference>